<protein>
    <submittedName>
        <fullName evidence="2">Uncharacterized protein</fullName>
    </submittedName>
</protein>
<dbReference type="Pfam" id="PF21853">
    <property type="entry name" value="DUF6912"/>
    <property type="match status" value="1"/>
</dbReference>
<gene>
    <name evidence="2" type="ORF">HDA32_004745</name>
</gene>
<dbReference type="EMBL" id="JACCCC010000001">
    <property type="protein sequence ID" value="NYE49625.1"/>
    <property type="molecule type" value="Genomic_DNA"/>
</dbReference>
<keyword evidence="3" id="KW-1185">Reference proteome</keyword>
<comment type="caution">
    <text evidence="2">The sequence shown here is derived from an EMBL/GenBank/DDBJ whole genome shotgun (WGS) entry which is preliminary data.</text>
</comment>
<name>A0A852U266_9ACTN</name>
<feature type="chain" id="PRO_5039107976" evidence="1">
    <location>
        <begin position="19"/>
        <end position="159"/>
    </location>
</feature>
<evidence type="ECO:0000313" key="2">
    <source>
        <dbReference type="EMBL" id="NYE49625.1"/>
    </source>
</evidence>
<feature type="signal peptide" evidence="1">
    <location>
        <begin position="1"/>
        <end position="18"/>
    </location>
</feature>
<reference evidence="2 3" key="1">
    <citation type="submission" date="2020-07" db="EMBL/GenBank/DDBJ databases">
        <title>Sequencing the genomes of 1000 actinobacteria strains.</title>
        <authorList>
            <person name="Klenk H.-P."/>
        </authorList>
    </citation>
    <scope>NUCLEOTIDE SEQUENCE [LARGE SCALE GENOMIC DNA]</scope>
    <source>
        <strain evidence="2 3">CXB654</strain>
    </source>
</reference>
<dbReference type="Proteomes" id="UP000589036">
    <property type="component" value="Unassembled WGS sequence"/>
</dbReference>
<organism evidence="2 3">
    <name type="scientific">Spinactinospora alkalitolerans</name>
    <dbReference type="NCBI Taxonomy" id="687207"/>
    <lineage>
        <taxon>Bacteria</taxon>
        <taxon>Bacillati</taxon>
        <taxon>Actinomycetota</taxon>
        <taxon>Actinomycetes</taxon>
        <taxon>Streptosporangiales</taxon>
        <taxon>Nocardiopsidaceae</taxon>
        <taxon>Spinactinospora</taxon>
    </lineage>
</organism>
<proteinExistence type="predicted"/>
<dbReference type="InterPro" id="IPR054206">
    <property type="entry name" value="DUF6912"/>
</dbReference>
<evidence type="ECO:0000313" key="3">
    <source>
        <dbReference type="Proteomes" id="UP000589036"/>
    </source>
</evidence>
<dbReference type="AlphaFoldDB" id="A0A852U266"/>
<sequence length="159" mass="16432">MPSSTMRIYLPSTLPALAAALAEGAVRGEPLAAFAVTPALREQHGDGDGEELEYEALRAAADASLRLLAADGAAPRRRVVIAADIPEAAVRAPDTGGDGHPALVTVTGAVPLKRVASAHVDDEAAADDIAAAAATPGAGHEDDHELMWFATQELKYLYE</sequence>
<accession>A0A852U266</accession>
<keyword evidence="1" id="KW-0732">Signal</keyword>
<evidence type="ECO:0000256" key="1">
    <source>
        <dbReference type="SAM" id="SignalP"/>
    </source>
</evidence>